<feature type="compositionally biased region" description="Polar residues" evidence="1">
    <location>
        <begin position="1"/>
        <end position="11"/>
    </location>
</feature>
<evidence type="ECO:0000256" key="1">
    <source>
        <dbReference type="SAM" id="MobiDB-lite"/>
    </source>
</evidence>
<proteinExistence type="predicted"/>
<evidence type="ECO:0000313" key="2">
    <source>
        <dbReference type="EMBL" id="RHZ75189.1"/>
    </source>
</evidence>
<organism evidence="2 3">
    <name type="scientific">Diversispora epigaea</name>
    <dbReference type="NCBI Taxonomy" id="1348612"/>
    <lineage>
        <taxon>Eukaryota</taxon>
        <taxon>Fungi</taxon>
        <taxon>Fungi incertae sedis</taxon>
        <taxon>Mucoromycota</taxon>
        <taxon>Glomeromycotina</taxon>
        <taxon>Glomeromycetes</taxon>
        <taxon>Diversisporales</taxon>
        <taxon>Diversisporaceae</taxon>
        <taxon>Diversispora</taxon>
    </lineage>
</organism>
<accession>A0A397IGV6</accession>
<gene>
    <name evidence="2" type="ORF">Glove_217g264</name>
</gene>
<dbReference type="AlphaFoldDB" id="A0A397IGV6"/>
<protein>
    <submittedName>
        <fullName evidence="2">Uncharacterized protein</fullName>
    </submittedName>
</protein>
<dbReference type="Proteomes" id="UP000266861">
    <property type="component" value="Unassembled WGS sequence"/>
</dbReference>
<feature type="compositionally biased region" description="Low complexity" evidence="1">
    <location>
        <begin position="12"/>
        <end position="21"/>
    </location>
</feature>
<dbReference type="InterPro" id="IPR032675">
    <property type="entry name" value="LRR_dom_sf"/>
</dbReference>
<evidence type="ECO:0000313" key="3">
    <source>
        <dbReference type="Proteomes" id="UP000266861"/>
    </source>
</evidence>
<sequence length="428" mass="49870">MTLNQESSVFRNINNNNSNNNRLTSFGRNQIGERNYTVKIICPIPDGCKVNFTTTTMNKNNNNNNNNNNNKKVRFSNLINISDVDSVEEYDRCGQLGQKEENFKVDVWFTGETLAKTKYNMGKWINKNIYNQKEVDVALKNVNRKVEKSKDNVEECRVLDLRDCSNLINIIVIEWLVKSSEEYLRNDSDLENGFRCDELWLDTELFDIIIGEEPMQSPWSNNLYSPTIRVTLKGCLPRISSIYFASSFTQLSSFHYFHPSYLYLKKYPHEFIIKIFETANTNLKNIRLHLYVIIPTDIFSAILNYCTKITKLTLVNLSLEQVIEIFTNNFNELRRFSFSVKESDSNNLLCQMAENIPESLETIEIRMGRFSADSLKKFFEGWRCKGGGINKKMIVKRQVPPFSTTLNILSDEHFKVIDEYGVQFDLKY</sequence>
<name>A0A397IGV6_9GLOM</name>
<dbReference type="EMBL" id="PQFF01000202">
    <property type="protein sequence ID" value="RHZ75189.1"/>
    <property type="molecule type" value="Genomic_DNA"/>
</dbReference>
<dbReference type="OrthoDB" id="2324281at2759"/>
<feature type="region of interest" description="Disordered" evidence="1">
    <location>
        <begin position="1"/>
        <end position="26"/>
    </location>
</feature>
<comment type="caution">
    <text evidence="2">The sequence shown here is derived from an EMBL/GenBank/DDBJ whole genome shotgun (WGS) entry which is preliminary data.</text>
</comment>
<dbReference type="Gene3D" id="3.80.10.10">
    <property type="entry name" value="Ribonuclease Inhibitor"/>
    <property type="match status" value="1"/>
</dbReference>
<keyword evidence="3" id="KW-1185">Reference proteome</keyword>
<reference evidence="2 3" key="1">
    <citation type="submission" date="2018-08" db="EMBL/GenBank/DDBJ databases">
        <title>Genome and evolution of the arbuscular mycorrhizal fungus Diversispora epigaea (formerly Glomus versiforme) and its bacterial endosymbionts.</title>
        <authorList>
            <person name="Sun X."/>
            <person name="Fei Z."/>
            <person name="Harrison M."/>
        </authorList>
    </citation>
    <scope>NUCLEOTIDE SEQUENCE [LARGE SCALE GENOMIC DNA]</scope>
    <source>
        <strain evidence="2 3">IT104</strain>
    </source>
</reference>